<proteinExistence type="predicted"/>
<sequence>MTQNWEKLSTTSDKEVLQRGLDKLEGWAITNHRKFNKGNCGILYLGWGKPRLLPTLVCGLWRMTCKSKELCAQVAKKTNVILAYARNTVASRIRAVILPLYLALVRLHLKSCVQFWAPQFRKDIEVLEQDQGRAMKVVKGLEYRSHEKQLSEIGVFCLGKRKLMR</sequence>
<evidence type="ECO:0000313" key="1">
    <source>
        <dbReference type="EMBL" id="KAJ7409335.1"/>
    </source>
</evidence>
<comment type="caution">
    <text evidence="1">The sequence shown here is derived from an EMBL/GenBank/DDBJ whole genome shotgun (WGS) entry which is preliminary data.</text>
</comment>
<dbReference type="EMBL" id="WHWB01034476">
    <property type="protein sequence ID" value="KAJ7409335.1"/>
    <property type="molecule type" value="Genomic_DNA"/>
</dbReference>
<dbReference type="Proteomes" id="UP001145742">
    <property type="component" value="Unassembled WGS sequence"/>
</dbReference>
<dbReference type="PANTHER" id="PTHR33332">
    <property type="entry name" value="REVERSE TRANSCRIPTASE DOMAIN-CONTAINING PROTEIN"/>
    <property type="match status" value="1"/>
</dbReference>
<protein>
    <submittedName>
        <fullName evidence="1">Uncharacterized protein</fullName>
    </submittedName>
</protein>
<keyword evidence="2" id="KW-1185">Reference proteome</keyword>
<evidence type="ECO:0000313" key="2">
    <source>
        <dbReference type="Proteomes" id="UP001145742"/>
    </source>
</evidence>
<reference evidence="1" key="1">
    <citation type="submission" date="2019-10" db="EMBL/GenBank/DDBJ databases">
        <authorList>
            <person name="Soares A.E.R."/>
            <person name="Aleixo A."/>
            <person name="Schneider P."/>
            <person name="Miyaki C.Y."/>
            <person name="Schneider M.P."/>
            <person name="Mello C."/>
            <person name="Vasconcelos A.T.R."/>
        </authorList>
    </citation>
    <scope>NUCLEOTIDE SEQUENCE</scope>
    <source>
        <tissue evidence="1">Muscle</tissue>
    </source>
</reference>
<name>A0ABQ9D047_9PASS</name>
<accession>A0ABQ9D047</accession>
<gene>
    <name evidence="1" type="ORF">WISP_115426</name>
</gene>
<organism evidence="1 2">
    <name type="scientific">Willisornis vidua</name>
    <name type="common">Xingu scale-backed antbird</name>
    <dbReference type="NCBI Taxonomy" id="1566151"/>
    <lineage>
        <taxon>Eukaryota</taxon>
        <taxon>Metazoa</taxon>
        <taxon>Chordata</taxon>
        <taxon>Craniata</taxon>
        <taxon>Vertebrata</taxon>
        <taxon>Euteleostomi</taxon>
        <taxon>Archelosauria</taxon>
        <taxon>Archosauria</taxon>
        <taxon>Dinosauria</taxon>
        <taxon>Saurischia</taxon>
        <taxon>Theropoda</taxon>
        <taxon>Coelurosauria</taxon>
        <taxon>Aves</taxon>
        <taxon>Neognathae</taxon>
        <taxon>Neoaves</taxon>
        <taxon>Telluraves</taxon>
        <taxon>Australaves</taxon>
        <taxon>Passeriformes</taxon>
        <taxon>Thamnophilidae</taxon>
        <taxon>Willisornis</taxon>
    </lineage>
</organism>